<dbReference type="AlphaFoldDB" id="A0ABD1LTE7"/>
<comment type="caution">
    <text evidence="2">The sequence shown here is derived from an EMBL/GenBank/DDBJ whole genome shotgun (WGS) entry which is preliminary data.</text>
</comment>
<sequence>MCPCHDTSKNFNLSASRCKAKMNPYDAQRLRDEVIYLHSLWHQGPPPPPQTPYIPQRTWHVRPHLQPAPALTRSFPTPTFSKRKKRKRNLPQPDPGPEWPVPVGPEPNPAPSWPTPKPDPAPPPETPPEEKERLLAMKAQQQACRAFETFLSNYRDHDDDDDDDGDDDDDDDGWEEFEEFFVGVFLEDHELRGYYQRSYESGEFCCLVCSAIGKKKSGKRFKDCVGLVHHSMSILKTLKKRAHRGFGLAICKVLGWDADRLPTVVIKGKPLGLEMKPAHAEGESQVNNVANDGDGKDGSQSHESDDKVVSLEHGDKPVAEPAQDVDQSEY</sequence>
<keyword evidence="3" id="KW-1185">Reference proteome</keyword>
<organism evidence="2 3">
    <name type="scientific">Flemingia macrophylla</name>
    <dbReference type="NCBI Taxonomy" id="520843"/>
    <lineage>
        <taxon>Eukaryota</taxon>
        <taxon>Viridiplantae</taxon>
        <taxon>Streptophyta</taxon>
        <taxon>Embryophyta</taxon>
        <taxon>Tracheophyta</taxon>
        <taxon>Spermatophyta</taxon>
        <taxon>Magnoliopsida</taxon>
        <taxon>eudicotyledons</taxon>
        <taxon>Gunneridae</taxon>
        <taxon>Pentapetalae</taxon>
        <taxon>rosids</taxon>
        <taxon>fabids</taxon>
        <taxon>Fabales</taxon>
        <taxon>Fabaceae</taxon>
        <taxon>Papilionoideae</taxon>
        <taxon>50 kb inversion clade</taxon>
        <taxon>NPAAA clade</taxon>
        <taxon>indigoferoid/millettioid clade</taxon>
        <taxon>Phaseoleae</taxon>
        <taxon>Flemingia</taxon>
    </lineage>
</organism>
<feature type="region of interest" description="Disordered" evidence="1">
    <location>
        <begin position="66"/>
        <end position="138"/>
    </location>
</feature>
<protein>
    <submittedName>
        <fullName evidence="2">Uncharacterized protein</fullName>
    </submittedName>
</protein>
<dbReference type="PANTHER" id="PTHR34546">
    <property type="entry name" value="OS06G0153600 PROTEIN"/>
    <property type="match status" value="1"/>
</dbReference>
<evidence type="ECO:0000313" key="3">
    <source>
        <dbReference type="Proteomes" id="UP001603857"/>
    </source>
</evidence>
<accession>A0ABD1LTE7</accession>
<gene>
    <name evidence="2" type="ORF">Fmac_020230</name>
</gene>
<reference evidence="2 3" key="1">
    <citation type="submission" date="2024-08" db="EMBL/GenBank/DDBJ databases">
        <title>Insights into the chromosomal genome structure of Flemingia macrophylla.</title>
        <authorList>
            <person name="Ding Y."/>
            <person name="Zhao Y."/>
            <person name="Bi W."/>
            <person name="Wu M."/>
            <person name="Zhao G."/>
            <person name="Gong Y."/>
            <person name="Li W."/>
            <person name="Zhang P."/>
        </authorList>
    </citation>
    <scope>NUCLEOTIDE SEQUENCE [LARGE SCALE GENOMIC DNA]</scope>
    <source>
        <strain evidence="2">DYQJB</strain>
        <tissue evidence="2">Leaf</tissue>
    </source>
</reference>
<proteinExistence type="predicted"/>
<feature type="compositionally biased region" description="Pro residues" evidence="1">
    <location>
        <begin position="92"/>
        <end position="126"/>
    </location>
</feature>
<dbReference type="EMBL" id="JBGMDY010000007">
    <property type="protein sequence ID" value="KAL2326803.1"/>
    <property type="molecule type" value="Genomic_DNA"/>
</dbReference>
<name>A0ABD1LTE7_9FABA</name>
<feature type="compositionally biased region" description="Basic and acidic residues" evidence="1">
    <location>
        <begin position="293"/>
        <end position="318"/>
    </location>
</feature>
<evidence type="ECO:0000313" key="2">
    <source>
        <dbReference type="EMBL" id="KAL2326803.1"/>
    </source>
</evidence>
<feature type="compositionally biased region" description="Acidic residues" evidence="1">
    <location>
        <begin position="158"/>
        <end position="173"/>
    </location>
</feature>
<feature type="region of interest" description="Disordered" evidence="1">
    <location>
        <begin position="154"/>
        <end position="173"/>
    </location>
</feature>
<dbReference type="Proteomes" id="UP001603857">
    <property type="component" value="Unassembled WGS sequence"/>
</dbReference>
<feature type="region of interest" description="Disordered" evidence="1">
    <location>
        <begin position="277"/>
        <end position="330"/>
    </location>
</feature>
<dbReference type="PANTHER" id="PTHR34546:SF3">
    <property type="entry name" value="OS06G0153600 PROTEIN"/>
    <property type="match status" value="1"/>
</dbReference>
<evidence type="ECO:0000256" key="1">
    <source>
        <dbReference type="SAM" id="MobiDB-lite"/>
    </source>
</evidence>